<dbReference type="PANTHER" id="PTHR42685:SF22">
    <property type="entry name" value="CONDITIONED MEDIUM FACTOR RECEPTOR 1"/>
    <property type="match status" value="1"/>
</dbReference>
<evidence type="ECO:0000313" key="2">
    <source>
        <dbReference type="EMBL" id="MDP9821886.1"/>
    </source>
</evidence>
<evidence type="ECO:0000313" key="3">
    <source>
        <dbReference type="Proteomes" id="UP001240447"/>
    </source>
</evidence>
<dbReference type="RefSeq" id="WP_068117257.1">
    <property type="nucleotide sequence ID" value="NZ_CCXJ01000077.1"/>
</dbReference>
<sequence>MRADVLVVGAGLAGLHVAIELGRRGHEVVLVDRRRDLGAAIRTTGIFVRKTLDDYALPDDLLGPPIRRVVLYPPSLRRPVALESDRDEYRVGDMAGLYRHLVAEATTAGVEVVLGTRYVGRAGADAVLDGPGGVRQVRATYVVGADGARSRVAADLGLDRNERMLVGAEEVFAIESHAGPPTFHCVVDPRLAPGYLAWVVDDGRHAHVGVAGYAARYPDGMRAALSRFASGLGELAPLVAVGEVERRGGPIPVGGVLRRIASPCGLLVGDAAGAVSPLTAGGLDPCLRLSDRAVDVLDDALRTGSSDPLRHYDGAPLRAKFRGRLTMRRGLAAVRTSALAEAAFVGLRTAPGRAAATKVLFGDRSFPGQVAAD</sequence>
<dbReference type="InterPro" id="IPR002938">
    <property type="entry name" value="FAD-bd"/>
</dbReference>
<dbReference type="PRINTS" id="PR00420">
    <property type="entry name" value="RNGMNOXGNASE"/>
</dbReference>
<dbReference type="SUPFAM" id="SSF51905">
    <property type="entry name" value="FAD/NAD(P)-binding domain"/>
    <property type="match status" value="1"/>
</dbReference>
<evidence type="ECO:0000259" key="1">
    <source>
        <dbReference type="Pfam" id="PF01494"/>
    </source>
</evidence>
<protein>
    <submittedName>
        <fullName evidence="2">Flavin-dependent dehydrogenase</fullName>
    </submittedName>
</protein>
<dbReference type="Proteomes" id="UP001240447">
    <property type="component" value="Unassembled WGS sequence"/>
</dbReference>
<dbReference type="EMBL" id="JAUSQM010000001">
    <property type="protein sequence ID" value="MDP9821886.1"/>
    <property type="molecule type" value="Genomic_DNA"/>
</dbReference>
<dbReference type="InterPro" id="IPR050407">
    <property type="entry name" value="Geranylgeranyl_reductase"/>
</dbReference>
<dbReference type="Pfam" id="PF01494">
    <property type="entry name" value="FAD_binding_3"/>
    <property type="match status" value="1"/>
</dbReference>
<keyword evidence="3" id="KW-1185">Reference proteome</keyword>
<organism evidence="2 3">
    <name type="scientific">Nocardioides massiliensis</name>
    <dbReference type="NCBI Taxonomy" id="1325935"/>
    <lineage>
        <taxon>Bacteria</taxon>
        <taxon>Bacillati</taxon>
        <taxon>Actinomycetota</taxon>
        <taxon>Actinomycetes</taxon>
        <taxon>Propionibacteriales</taxon>
        <taxon>Nocardioidaceae</taxon>
        <taxon>Nocardioides</taxon>
    </lineage>
</organism>
<comment type="caution">
    <text evidence="2">The sequence shown here is derived from an EMBL/GenBank/DDBJ whole genome shotgun (WGS) entry which is preliminary data.</text>
</comment>
<reference evidence="2 3" key="1">
    <citation type="submission" date="2023-07" db="EMBL/GenBank/DDBJ databases">
        <title>Sequencing the genomes of 1000 actinobacteria strains.</title>
        <authorList>
            <person name="Klenk H.-P."/>
        </authorList>
    </citation>
    <scope>NUCLEOTIDE SEQUENCE [LARGE SCALE GENOMIC DNA]</scope>
    <source>
        <strain evidence="2 3">GD13</strain>
    </source>
</reference>
<dbReference type="PANTHER" id="PTHR42685">
    <property type="entry name" value="GERANYLGERANYL DIPHOSPHATE REDUCTASE"/>
    <property type="match status" value="1"/>
</dbReference>
<accession>A0ABT9NN88</accession>
<proteinExistence type="predicted"/>
<name>A0ABT9NN88_9ACTN</name>
<feature type="domain" description="FAD-binding" evidence="1">
    <location>
        <begin position="3"/>
        <end position="178"/>
    </location>
</feature>
<dbReference type="InterPro" id="IPR036188">
    <property type="entry name" value="FAD/NAD-bd_sf"/>
</dbReference>
<gene>
    <name evidence="2" type="ORF">J2S59_001695</name>
</gene>
<dbReference type="Gene3D" id="3.50.50.60">
    <property type="entry name" value="FAD/NAD(P)-binding domain"/>
    <property type="match status" value="1"/>
</dbReference>